<feature type="chain" id="PRO_5016141538" description="Beta/gamma crystallin 'Greek key' domain-containing protein" evidence="2">
    <location>
        <begin position="21"/>
        <end position="282"/>
    </location>
</feature>
<evidence type="ECO:0000256" key="2">
    <source>
        <dbReference type="SAM" id="SignalP"/>
    </source>
</evidence>
<dbReference type="Proteomes" id="UP000249555">
    <property type="component" value="Unassembled WGS sequence"/>
</dbReference>
<feature type="region of interest" description="Disordered" evidence="1">
    <location>
        <begin position="80"/>
        <end position="141"/>
    </location>
</feature>
<gene>
    <name evidence="3" type="ORF">DI640_06575</name>
</gene>
<keyword evidence="2" id="KW-0732">Signal</keyword>
<protein>
    <recommendedName>
        <fullName evidence="5">Beta/gamma crystallin 'Greek key' domain-containing protein</fullName>
    </recommendedName>
</protein>
<comment type="caution">
    <text evidence="3">The sequence shown here is derived from an EMBL/GenBank/DDBJ whole genome shotgun (WGS) entry which is preliminary data.</text>
</comment>
<proteinExistence type="predicted"/>
<evidence type="ECO:0000313" key="4">
    <source>
        <dbReference type="Proteomes" id="UP000249555"/>
    </source>
</evidence>
<evidence type="ECO:0000313" key="3">
    <source>
        <dbReference type="EMBL" id="PZO74910.1"/>
    </source>
</evidence>
<feature type="signal peptide" evidence="2">
    <location>
        <begin position="1"/>
        <end position="20"/>
    </location>
</feature>
<reference evidence="3 4" key="1">
    <citation type="submission" date="2017-08" db="EMBL/GenBank/DDBJ databases">
        <title>Infants hospitalized years apart are colonized by the same room-sourced microbial strains.</title>
        <authorList>
            <person name="Brooks B."/>
            <person name="Olm M.R."/>
            <person name="Firek B.A."/>
            <person name="Baker R."/>
            <person name="Thomas B.C."/>
            <person name="Morowitz M.J."/>
            <person name="Banfield J.F."/>
        </authorList>
    </citation>
    <scope>NUCLEOTIDE SEQUENCE [LARGE SCALE GENOMIC DNA]</scope>
    <source>
        <strain evidence="3">S2_018_000_R3_119</strain>
    </source>
</reference>
<evidence type="ECO:0008006" key="5">
    <source>
        <dbReference type="Google" id="ProtNLM"/>
    </source>
</evidence>
<evidence type="ECO:0000256" key="1">
    <source>
        <dbReference type="SAM" id="MobiDB-lite"/>
    </source>
</evidence>
<sequence length="282" mass="30910">MSKITTAVLLGAALPAVADAQSTGLEDMVGARAGQAEMELQRRGYVNIRGEQGDDRAYTYWWNADRRQCVSIATMEGRYNSIQPTTPPDCRKPANLRPNPNYGGPPASRPRPDYEPDPAYGRAPVGPGGGQANSPSGGPVVDGRNVELGLVCFGDGSKTGFASGTTWNWNRDRDRYESGNYTETRKEVFDASLTIQTWAGGGRIRLPKSLIPPINSRGDQGWWELRDVSVSPDTIRASYRLNGLNKPKLTIDRRSGRITVEGMSNYGFRGTCDTIGHEPRRF</sequence>
<dbReference type="EMBL" id="QFMX01000005">
    <property type="protein sequence ID" value="PZO74910.1"/>
    <property type="molecule type" value="Genomic_DNA"/>
</dbReference>
<organism evidence="3 4">
    <name type="scientific">Sphingomonas taxi</name>
    <dbReference type="NCBI Taxonomy" id="1549858"/>
    <lineage>
        <taxon>Bacteria</taxon>
        <taxon>Pseudomonadati</taxon>
        <taxon>Pseudomonadota</taxon>
        <taxon>Alphaproteobacteria</taxon>
        <taxon>Sphingomonadales</taxon>
        <taxon>Sphingomonadaceae</taxon>
        <taxon>Sphingomonas</taxon>
    </lineage>
</organism>
<dbReference type="AlphaFoldDB" id="A0A2W4YXT7"/>
<name>A0A2W4YXT7_9SPHN</name>
<accession>A0A2W4YXT7</accession>